<organism evidence="2">
    <name type="scientific">Amblyomma americanum</name>
    <name type="common">Lone star tick</name>
    <dbReference type="NCBI Taxonomy" id="6943"/>
    <lineage>
        <taxon>Eukaryota</taxon>
        <taxon>Metazoa</taxon>
        <taxon>Ecdysozoa</taxon>
        <taxon>Arthropoda</taxon>
        <taxon>Chelicerata</taxon>
        <taxon>Arachnida</taxon>
        <taxon>Acari</taxon>
        <taxon>Parasitiformes</taxon>
        <taxon>Ixodida</taxon>
        <taxon>Ixodoidea</taxon>
        <taxon>Ixodidae</taxon>
        <taxon>Amblyomminae</taxon>
        <taxon>Amblyomma</taxon>
    </lineage>
</organism>
<evidence type="ECO:0000313" key="2">
    <source>
        <dbReference type="EMBL" id="JAG89944.1"/>
    </source>
</evidence>
<reference evidence="2" key="1">
    <citation type="journal article" date="2015" name="PLoS ONE">
        <title>An Insight into the Sialome of the Lone Star Tick, Amblyomma americanum, with a Glimpse on Its Time Dependent Gene Expression.</title>
        <authorList>
            <person name="Karim S."/>
            <person name="Ribeiro J.M."/>
        </authorList>
    </citation>
    <scope>NUCLEOTIDE SEQUENCE</scope>
    <source>
        <tissue evidence="2">Salivary gland</tissue>
    </source>
</reference>
<feature type="compositionally biased region" description="Polar residues" evidence="1">
    <location>
        <begin position="30"/>
        <end position="39"/>
    </location>
</feature>
<feature type="region of interest" description="Disordered" evidence="1">
    <location>
        <begin position="30"/>
        <end position="58"/>
    </location>
</feature>
<evidence type="ECO:0000256" key="1">
    <source>
        <dbReference type="SAM" id="MobiDB-lite"/>
    </source>
</evidence>
<dbReference type="AlphaFoldDB" id="A0A0C9S055"/>
<name>A0A0C9S055_AMBAM</name>
<protein>
    <submittedName>
        <fullName evidence="2">Uncharacterized protein</fullName>
    </submittedName>
</protein>
<dbReference type="EMBL" id="GBZX01002796">
    <property type="protein sequence ID" value="JAG89944.1"/>
    <property type="molecule type" value="mRNA"/>
</dbReference>
<sequence length="106" mass="11851">MTLTDGSRKRPRSCDDESCEFMPISKKINNLRIQASSNETVDDDTSSSGGSCPDRTPLVPVVTNGIDNPHYGVINRLLYEAHMQRQQRMLNTSRHLPEHCPGPSQL</sequence>
<accession>A0A0C9S055</accession>
<proteinExistence type="evidence at transcript level"/>